<keyword evidence="4" id="KW-0472">Membrane</keyword>
<evidence type="ECO:0000259" key="6">
    <source>
        <dbReference type="PROSITE" id="PS50113"/>
    </source>
</evidence>
<dbReference type="Gene3D" id="3.20.20.450">
    <property type="entry name" value="EAL domain"/>
    <property type="match status" value="1"/>
</dbReference>
<evidence type="ECO:0000313" key="9">
    <source>
        <dbReference type="EMBL" id="MUI37152.1"/>
    </source>
</evidence>
<feature type="domain" description="EAL" evidence="7">
    <location>
        <begin position="698"/>
        <end position="951"/>
    </location>
</feature>
<dbReference type="SMART" id="SM00086">
    <property type="entry name" value="PAC"/>
    <property type="match status" value="2"/>
</dbReference>
<keyword evidence="4" id="KW-0812">Transmembrane</keyword>
<evidence type="ECO:0000259" key="7">
    <source>
        <dbReference type="PROSITE" id="PS50883"/>
    </source>
</evidence>
<evidence type="ECO:0000256" key="4">
    <source>
        <dbReference type="SAM" id="Phobius"/>
    </source>
</evidence>
<dbReference type="KEGG" id="paeb:NCGM1900_6297"/>
<dbReference type="CDD" id="cd00130">
    <property type="entry name" value="PAS"/>
    <property type="match status" value="2"/>
</dbReference>
<evidence type="ECO:0000313" key="12">
    <source>
        <dbReference type="Proteomes" id="UP000433532"/>
    </source>
</evidence>
<dbReference type="InterPro" id="IPR029787">
    <property type="entry name" value="Nucleotide_cyclase"/>
</dbReference>
<feature type="domain" description="PAS" evidence="5">
    <location>
        <begin position="399"/>
        <end position="470"/>
    </location>
</feature>
<dbReference type="PROSITE" id="PS50887">
    <property type="entry name" value="GGDEF"/>
    <property type="match status" value="1"/>
</dbReference>
<dbReference type="FunFam" id="3.20.20.450:FF:000001">
    <property type="entry name" value="Cyclic di-GMP phosphodiesterase yahA"/>
    <property type="match status" value="1"/>
</dbReference>
<dbReference type="SMART" id="SM00267">
    <property type="entry name" value="GGDEF"/>
    <property type="match status" value="1"/>
</dbReference>
<feature type="domain" description="PAC" evidence="6">
    <location>
        <begin position="470"/>
        <end position="524"/>
    </location>
</feature>
<dbReference type="NCBIfam" id="TIGR00229">
    <property type="entry name" value="sensory_box"/>
    <property type="match status" value="2"/>
</dbReference>
<dbReference type="EMBL" id="WXZT01000018">
    <property type="protein sequence ID" value="MZZ15502.1"/>
    <property type="molecule type" value="Genomic_DNA"/>
</dbReference>
<organism evidence="10 13">
    <name type="scientific">Pseudomonas aeruginosa</name>
    <dbReference type="NCBI Taxonomy" id="287"/>
    <lineage>
        <taxon>Bacteria</taxon>
        <taxon>Pseudomonadati</taxon>
        <taxon>Pseudomonadota</taxon>
        <taxon>Gammaproteobacteria</taxon>
        <taxon>Pseudomonadales</taxon>
        <taxon>Pseudomonadaceae</taxon>
        <taxon>Pseudomonas</taxon>
    </lineage>
</organism>
<dbReference type="Pfam" id="PF00563">
    <property type="entry name" value="EAL"/>
    <property type="match status" value="1"/>
</dbReference>
<dbReference type="NCBIfam" id="TIGR00254">
    <property type="entry name" value="GGDEF"/>
    <property type="match status" value="1"/>
</dbReference>
<dbReference type="Gene3D" id="3.30.450.20">
    <property type="entry name" value="PAS domain"/>
    <property type="match status" value="2"/>
</dbReference>
<reference evidence="10" key="2">
    <citation type="submission" date="2020-01" db="EMBL/GenBank/DDBJ databases">
        <title>Bacteria Cultured from War Wounds Associated with the Conflict in Eastern Ukraine.</title>
        <authorList>
            <person name="Snesrud E."/>
            <person name="Galac M.R."/>
            <person name="Mc Gann P."/>
            <person name="Valentine K."/>
            <person name="Viacheslav K."/>
        </authorList>
    </citation>
    <scope>NUCLEOTIDE SEQUENCE</scope>
    <source>
        <strain evidence="10">VNMU148</strain>
    </source>
</reference>
<evidence type="ECO:0000259" key="5">
    <source>
        <dbReference type="PROSITE" id="PS50112"/>
    </source>
</evidence>
<feature type="transmembrane region" description="Helical" evidence="4">
    <location>
        <begin position="177"/>
        <end position="198"/>
    </location>
</feature>
<dbReference type="PANTHER" id="PTHR44757">
    <property type="entry name" value="DIGUANYLATE CYCLASE DGCP"/>
    <property type="match status" value="1"/>
</dbReference>
<feature type="domain" description="PAC" evidence="6">
    <location>
        <begin position="349"/>
        <end position="402"/>
    </location>
</feature>
<proteinExistence type="predicted"/>
<evidence type="ECO:0000256" key="2">
    <source>
        <dbReference type="ARBA" id="ARBA00022636"/>
    </source>
</evidence>
<dbReference type="CDD" id="cd01949">
    <property type="entry name" value="GGDEF"/>
    <property type="match status" value="1"/>
</dbReference>
<dbReference type="SUPFAM" id="SSF141868">
    <property type="entry name" value="EAL domain-like"/>
    <property type="match status" value="1"/>
</dbReference>
<feature type="coiled-coil region" evidence="3">
    <location>
        <begin position="212"/>
        <end position="264"/>
    </location>
</feature>
<dbReference type="AlphaFoldDB" id="A0A1J0J2S3"/>
<dbReference type="InterPro" id="IPR000700">
    <property type="entry name" value="PAS-assoc_C"/>
</dbReference>
<feature type="transmembrane region" description="Helical" evidence="4">
    <location>
        <begin position="154"/>
        <end position="171"/>
    </location>
</feature>
<dbReference type="EMBL" id="CP136986">
    <property type="protein sequence ID" value="WOS77995.1"/>
    <property type="molecule type" value="Genomic_DNA"/>
</dbReference>
<dbReference type="InterPro" id="IPR043128">
    <property type="entry name" value="Rev_trsase/Diguanyl_cyclase"/>
</dbReference>
<dbReference type="SMART" id="SM00052">
    <property type="entry name" value="EAL"/>
    <property type="match status" value="1"/>
</dbReference>
<dbReference type="PANTHER" id="PTHR44757:SF2">
    <property type="entry name" value="BIOFILM ARCHITECTURE MAINTENANCE PROTEIN MBAA"/>
    <property type="match status" value="1"/>
</dbReference>
<dbReference type="EMBL" id="WOAD01000016">
    <property type="protein sequence ID" value="MUI37152.1"/>
    <property type="molecule type" value="Genomic_DNA"/>
</dbReference>
<dbReference type="PROSITE" id="PS50113">
    <property type="entry name" value="PAC"/>
    <property type="match status" value="2"/>
</dbReference>
<dbReference type="Proteomes" id="UP000644192">
    <property type="component" value="Unassembled WGS sequence"/>
</dbReference>
<evidence type="ECO:0000259" key="8">
    <source>
        <dbReference type="PROSITE" id="PS50887"/>
    </source>
</evidence>
<keyword evidence="2" id="KW-0973">c-di-GMP</keyword>
<dbReference type="InterPro" id="IPR001633">
    <property type="entry name" value="EAL_dom"/>
</dbReference>
<dbReference type="InterPro" id="IPR013655">
    <property type="entry name" value="PAS_fold_3"/>
</dbReference>
<reference evidence="9 12" key="1">
    <citation type="submission" date="2019-11" db="EMBL/GenBank/DDBJ databases">
        <title>Genomes of ocular Pseudomonas aeruginosa isolates.</title>
        <authorList>
            <person name="Khan M."/>
            <person name="Rice S.A."/>
            <person name="Willcox M.D.P."/>
            <person name="Stapleton F."/>
        </authorList>
    </citation>
    <scope>NUCLEOTIDE SEQUENCE [LARGE SCALE GENOMIC DNA]</scope>
    <source>
        <strain evidence="9 12">PA221</strain>
    </source>
</reference>
<dbReference type="PROSITE" id="PS50883">
    <property type="entry name" value="EAL"/>
    <property type="match status" value="1"/>
</dbReference>
<accession>A0A1J0J2S3</accession>
<dbReference type="SMR" id="A0A1J0J2S3"/>
<dbReference type="PROSITE" id="PS50112">
    <property type="entry name" value="PAS"/>
    <property type="match status" value="1"/>
</dbReference>
<evidence type="ECO:0000313" key="10">
    <source>
        <dbReference type="EMBL" id="MZZ15502.1"/>
    </source>
</evidence>
<dbReference type="Pfam" id="PF13426">
    <property type="entry name" value="PAS_9"/>
    <property type="match status" value="1"/>
</dbReference>
<dbReference type="Gene3D" id="3.30.70.270">
    <property type="match status" value="1"/>
</dbReference>
<feature type="transmembrane region" description="Helical" evidence="4">
    <location>
        <begin position="63"/>
        <end position="80"/>
    </location>
</feature>
<dbReference type="Pfam" id="PF08447">
    <property type="entry name" value="PAS_3"/>
    <property type="match status" value="1"/>
</dbReference>
<keyword evidence="4" id="KW-1133">Transmembrane helix</keyword>
<evidence type="ECO:0000256" key="3">
    <source>
        <dbReference type="SAM" id="Coils"/>
    </source>
</evidence>
<dbReference type="EC" id="3.1.4.52" evidence="1"/>
<dbReference type="Proteomes" id="UP001297540">
    <property type="component" value="Chromosome"/>
</dbReference>
<dbReference type="InterPro" id="IPR000160">
    <property type="entry name" value="GGDEF_dom"/>
</dbReference>
<dbReference type="InterPro" id="IPR035919">
    <property type="entry name" value="EAL_sf"/>
</dbReference>
<dbReference type="SUPFAM" id="SSF55073">
    <property type="entry name" value="Nucleotide cyclase"/>
    <property type="match status" value="1"/>
</dbReference>
<keyword evidence="3" id="KW-0175">Coiled coil</keyword>
<protein>
    <recommendedName>
        <fullName evidence="1">cyclic-guanylate-specific phosphodiesterase</fullName>
        <ecNumber evidence="1">3.1.4.52</ecNumber>
    </recommendedName>
</protein>
<dbReference type="InterPro" id="IPR001610">
    <property type="entry name" value="PAC"/>
</dbReference>
<dbReference type="InterPro" id="IPR000014">
    <property type="entry name" value="PAS"/>
</dbReference>
<dbReference type="Pfam" id="PF00990">
    <property type="entry name" value="GGDEF"/>
    <property type="match status" value="1"/>
</dbReference>
<feature type="transmembrane region" description="Helical" evidence="4">
    <location>
        <begin position="101"/>
        <end position="120"/>
    </location>
</feature>
<reference evidence="11" key="4">
    <citation type="submission" date="2023-10" db="EMBL/GenBank/DDBJ databases">
        <title>Pathogen: clinical or host-associated sample.</title>
        <authorList>
            <person name="Hergert J."/>
            <person name="Casey R."/>
            <person name="Wagner J."/>
            <person name="Young E.L."/>
            <person name="Oakeson K.F."/>
        </authorList>
    </citation>
    <scope>NUCLEOTIDE SEQUENCE</scope>
    <source>
        <strain evidence="11">2021CK-01020</strain>
    </source>
</reference>
<name>A0A1J0J2S3_PSEAI</name>
<dbReference type="RefSeq" id="WP_003096868.1">
    <property type="nucleotide sequence ID" value="NZ_AP014622.1"/>
</dbReference>
<feature type="transmembrane region" description="Helical" evidence="4">
    <location>
        <begin position="39"/>
        <end position="57"/>
    </location>
</feature>
<dbReference type="SMART" id="SM00091">
    <property type="entry name" value="PAS"/>
    <property type="match status" value="2"/>
</dbReference>
<dbReference type="GO" id="GO:0071111">
    <property type="term" value="F:cyclic-guanylate-specific phosphodiesterase activity"/>
    <property type="evidence" value="ECO:0007669"/>
    <property type="project" value="UniProtKB-EC"/>
</dbReference>
<gene>
    <name evidence="9" type="ORF">GNQ48_19280</name>
    <name evidence="10" type="ORF">GUL26_24900</name>
    <name evidence="11" type="ORF">L4V69_36910</name>
</gene>
<reference evidence="11" key="3">
    <citation type="submission" date="2023-06" db="EMBL/GenBank/DDBJ databases">
        <authorList>
            <consortium name="Clinical and Environmental Microbiology Branch: Whole genome sequencing antimicrobial resistance pathogens in the healthcare setting"/>
        </authorList>
    </citation>
    <scope>NUCLEOTIDE SEQUENCE</scope>
    <source>
        <strain evidence="11">2021CK-01020</strain>
    </source>
</reference>
<dbReference type="InterPro" id="IPR035965">
    <property type="entry name" value="PAS-like_dom_sf"/>
</dbReference>
<feature type="domain" description="GGDEF" evidence="8">
    <location>
        <begin position="556"/>
        <end position="689"/>
    </location>
</feature>
<sequence length="951" mass="106371">MTVHVEPLALPGGSTDVLRLYAREIAIERTRLLYLGSRTPTLLMLLGGVTSACLVWGKVSSWLLGGWLVWLVLLAVLRLLQVAAFQQADSRRQASRHWRRTFLCGAGASGLTLAFAVIMLVPADAFLQQVLVFGLVAAAILSASVAYAVSLPAFLTFALPGLLPSIVFLLLQPHSLLQGWGVLGLILLVALLVVAGQIHRLVQGALLRRFQTQALNLHLERVNAEAEALNRKLAQEVGQRRLVERELRAARDALQRRVEARTEELGATSQALSQSEARLAMALEASELGLWDWDLESGRVQHSYLEAVFSDAGDGPEDYRRLIESIHPGDLPRIRRALAEHLKGRSELYRVEYRVRDREGGWRWLEDRGRAMARDPRGRVTRMLGTRSDISARKRLEEQQQLAATVFEAASESIVILDPAYNLLAVNQAFSRITGYRREDVVGRNASLLVNTPEAQRHYRQIRAELRQHGQWQGELVDTRKNGDPYPQWLQLNLLRDGNGEATHIVGFFTDLSARRDVEERLRHLLHYDELTGLANRRLFRERLHEAAQRARQEEGGLALLLIDLDRFKLLNDSLGHEVADQLLREMAQRLRRTAPEANTLARLAGDEFAILLDGGTGTAALSRLAERLLVQLRQPVSVLGHELILGASLGISLFSEQAREISVLMSQANLAMQHAKQLGGNTFQFFRDNLQDSTLERLRLETRLRKAVEEGQLDVHYQPKLCLASARPDSVEALVRWHHPEEGMIPPSTFIGLAEECGLIGEIGEFVLRRACLQAAEWSQRGLNLRVSVNLSVHQLRQGDLLDVVRSALADSGLPAAQLELELTESQWLDALDSVLATFRQLREMGVKLSVDDFGTGYSSLSYLKRLPLDYLKIDQSFVRDLTQNSEDAAIIRAIIAMAHSLDLKVVAEGVETIEQRDFLVAQRCDELQGYLIGRPLPAHALEEGLRQAR</sequence>
<dbReference type="CDD" id="cd01948">
    <property type="entry name" value="EAL"/>
    <property type="match status" value="1"/>
</dbReference>
<dbReference type="Proteomes" id="UP000433532">
    <property type="component" value="Unassembled WGS sequence"/>
</dbReference>
<dbReference type="SUPFAM" id="SSF55785">
    <property type="entry name" value="PYP-like sensor domain (PAS domain)"/>
    <property type="match status" value="2"/>
</dbReference>
<evidence type="ECO:0000313" key="11">
    <source>
        <dbReference type="EMBL" id="WOS77995.1"/>
    </source>
</evidence>
<dbReference type="InterPro" id="IPR052155">
    <property type="entry name" value="Biofilm_reg_signaling"/>
</dbReference>
<evidence type="ECO:0000313" key="13">
    <source>
        <dbReference type="Proteomes" id="UP000644192"/>
    </source>
</evidence>
<evidence type="ECO:0000256" key="1">
    <source>
        <dbReference type="ARBA" id="ARBA00012282"/>
    </source>
</evidence>